<protein>
    <recommendedName>
        <fullName evidence="8">Mur ligase central domain-containing protein</fullName>
    </recommendedName>
</protein>
<sequence>MAYKLPLEKKIEVKSALEPYFQRVRGAIIPGAYRLQLLLTDWISLGVLEIPAILITGSNGKGTTCSFIEAIMREHGLKTGFYTSPHLIHPNERIRINGIPIDEVLLEENLEIIISASKKYLPDASFFEISTAASLIIFLQQKIDFLVCEVGLGGKFDSTNAIVPIISVLTNVSLEHTDYLGDTFFKISYDKTHVSRRNKSFIFGELNAEALEGAKEACKKIGSNMIDSNSFISDKYENILKKIKDKNTTEYPEFVKINLKNLRVSFTALNELEKIIFSIQKINFEKQKIYSALSKTFWPGRFDVRSINNRTVIFDASHNPDGFDFFINQYLQSEYKDKQCVLVFASLIDKNWKITLENMPKISKNIIFTQIESERAESISHFSKHIENSSLENDSFALSAKSDITCQYFSNLDTALETAMNHFSDLPLVITGSIAFIGTVMQRFRLSIFRGIE</sequence>
<evidence type="ECO:0000256" key="6">
    <source>
        <dbReference type="ARBA" id="ARBA00022842"/>
    </source>
</evidence>
<evidence type="ECO:0000313" key="10">
    <source>
        <dbReference type="Proteomes" id="UP000442694"/>
    </source>
</evidence>
<dbReference type="PANTHER" id="PTHR11136:SF0">
    <property type="entry name" value="DIHYDROFOLATE SYNTHETASE-RELATED"/>
    <property type="match status" value="1"/>
</dbReference>
<dbReference type="InterPro" id="IPR001645">
    <property type="entry name" value="Folylpolyglutamate_synth"/>
</dbReference>
<dbReference type="GO" id="GO:0005524">
    <property type="term" value="F:ATP binding"/>
    <property type="evidence" value="ECO:0007669"/>
    <property type="project" value="UniProtKB-KW"/>
</dbReference>
<organism evidence="9 10">
    <name type="scientific">Fluviispira multicolorata</name>
    <dbReference type="NCBI Taxonomy" id="2654512"/>
    <lineage>
        <taxon>Bacteria</taxon>
        <taxon>Pseudomonadati</taxon>
        <taxon>Bdellovibrionota</taxon>
        <taxon>Oligoflexia</taxon>
        <taxon>Silvanigrellales</taxon>
        <taxon>Silvanigrellaceae</taxon>
        <taxon>Fluviispira</taxon>
    </lineage>
</organism>
<keyword evidence="2 7" id="KW-0436">Ligase</keyword>
<dbReference type="InterPro" id="IPR036615">
    <property type="entry name" value="Mur_ligase_C_dom_sf"/>
</dbReference>
<evidence type="ECO:0000256" key="7">
    <source>
        <dbReference type="PIRNR" id="PIRNR001563"/>
    </source>
</evidence>
<comment type="similarity">
    <text evidence="1 7">Belongs to the folylpolyglutamate synthase family.</text>
</comment>
<comment type="caution">
    <text evidence="9">The sequence shown here is derived from an EMBL/GenBank/DDBJ whole genome shotgun (WGS) entry which is preliminary data.</text>
</comment>
<feature type="domain" description="Mur ligase central" evidence="8">
    <location>
        <begin position="55"/>
        <end position="193"/>
    </location>
</feature>
<name>A0A833JCF5_9BACT</name>
<evidence type="ECO:0000313" key="9">
    <source>
        <dbReference type="EMBL" id="KAB8030678.1"/>
    </source>
</evidence>
<proteinExistence type="inferred from homology"/>
<evidence type="ECO:0000256" key="5">
    <source>
        <dbReference type="ARBA" id="ARBA00022840"/>
    </source>
</evidence>
<keyword evidence="6" id="KW-0460">Magnesium</keyword>
<dbReference type="GO" id="GO:0004326">
    <property type="term" value="F:tetrahydrofolylpolyglutamate synthase activity"/>
    <property type="evidence" value="ECO:0007669"/>
    <property type="project" value="InterPro"/>
</dbReference>
<dbReference type="SUPFAM" id="SSF53244">
    <property type="entry name" value="MurD-like peptide ligases, peptide-binding domain"/>
    <property type="match status" value="1"/>
</dbReference>
<keyword evidence="4 7" id="KW-0547">Nucleotide-binding</keyword>
<reference evidence="9 10" key="1">
    <citation type="submission" date="2019-10" db="EMBL/GenBank/DDBJ databases">
        <title>New genus of Silvanigrellaceae.</title>
        <authorList>
            <person name="Pitt A."/>
            <person name="Hahn M.W."/>
        </authorList>
    </citation>
    <scope>NUCLEOTIDE SEQUENCE [LARGE SCALE GENOMIC DNA]</scope>
    <source>
        <strain evidence="9 10">33A1-SZDP</strain>
    </source>
</reference>
<dbReference type="GO" id="GO:0046872">
    <property type="term" value="F:metal ion binding"/>
    <property type="evidence" value="ECO:0007669"/>
    <property type="project" value="UniProtKB-KW"/>
</dbReference>
<dbReference type="Proteomes" id="UP000442694">
    <property type="component" value="Unassembled WGS sequence"/>
</dbReference>
<dbReference type="PIRSF" id="PIRSF001563">
    <property type="entry name" value="Folylpolyglu_synth"/>
    <property type="match status" value="1"/>
</dbReference>
<evidence type="ECO:0000256" key="4">
    <source>
        <dbReference type="ARBA" id="ARBA00022741"/>
    </source>
</evidence>
<keyword evidence="10" id="KW-1185">Reference proteome</keyword>
<dbReference type="GO" id="GO:0008841">
    <property type="term" value="F:dihydrofolate synthase activity"/>
    <property type="evidence" value="ECO:0007669"/>
    <property type="project" value="TreeGrafter"/>
</dbReference>
<keyword evidence="3" id="KW-0479">Metal-binding</keyword>
<dbReference type="GO" id="GO:0046654">
    <property type="term" value="P:tetrahydrofolate biosynthetic process"/>
    <property type="evidence" value="ECO:0007669"/>
    <property type="project" value="UniProtKB-UniPathway"/>
</dbReference>
<evidence type="ECO:0000256" key="2">
    <source>
        <dbReference type="ARBA" id="ARBA00022598"/>
    </source>
</evidence>
<dbReference type="RefSeq" id="WP_152212606.1">
    <property type="nucleotide sequence ID" value="NZ_WFLN01000006.1"/>
</dbReference>
<evidence type="ECO:0000259" key="8">
    <source>
        <dbReference type="Pfam" id="PF08245"/>
    </source>
</evidence>
<dbReference type="Gene3D" id="3.40.1190.10">
    <property type="entry name" value="Mur-like, catalytic domain"/>
    <property type="match status" value="1"/>
</dbReference>
<dbReference type="UniPathway" id="UPA00077">
    <property type="reaction ID" value="UER00157"/>
</dbReference>
<gene>
    <name evidence="9" type="ORF">GCL57_06800</name>
</gene>
<keyword evidence="5 7" id="KW-0067">ATP-binding</keyword>
<dbReference type="GO" id="GO:0005737">
    <property type="term" value="C:cytoplasm"/>
    <property type="evidence" value="ECO:0007669"/>
    <property type="project" value="TreeGrafter"/>
</dbReference>
<dbReference type="NCBIfam" id="TIGR01499">
    <property type="entry name" value="folC"/>
    <property type="match status" value="1"/>
</dbReference>
<dbReference type="InterPro" id="IPR013221">
    <property type="entry name" value="Mur_ligase_cen"/>
</dbReference>
<dbReference type="Pfam" id="PF08245">
    <property type="entry name" value="Mur_ligase_M"/>
    <property type="match status" value="1"/>
</dbReference>
<evidence type="ECO:0000256" key="1">
    <source>
        <dbReference type="ARBA" id="ARBA00008276"/>
    </source>
</evidence>
<dbReference type="SUPFAM" id="SSF53623">
    <property type="entry name" value="MurD-like peptide ligases, catalytic domain"/>
    <property type="match status" value="1"/>
</dbReference>
<dbReference type="PANTHER" id="PTHR11136">
    <property type="entry name" value="FOLYLPOLYGLUTAMATE SYNTHASE-RELATED"/>
    <property type="match status" value="1"/>
</dbReference>
<dbReference type="AlphaFoldDB" id="A0A833JCF5"/>
<evidence type="ECO:0000256" key="3">
    <source>
        <dbReference type="ARBA" id="ARBA00022723"/>
    </source>
</evidence>
<dbReference type="InterPro" id="IPR036565">
    <property type="entry name" value="Mur-like_cat_sf"/>
</dbReference>
<dbReference type="EMBL" id="WFLN01000006">
    <property type="protein sequence ID" value="KAB8030678.1"/>
    <property type="molecule type" value="Genomic_DNA"/>
</dbReference>
<accession>A0A833JCF5</accession>
<dbReference type="Gene3D" id="3.90.190.20">
    <property type="entry name" value="Mur ligase, C-terminal domain"/>
    <property type="match status" value="1"/>
</dbReference>